<accession>A0A423UKL3</accession>
<dbReference type="InterPro" id="IPR051695">
    <property type="entry name" value="Phosphoglycerate_Mutase"/>
</dbReference>
<dbReference type="InterPro" id="IPR029033">
    <property type="entry name" value="His_PPase_superfam"/>
</dbReference>
<dbReference type="InterPro" id="IPR013078">
    <property type="entry name" value="His_Pase_superF_clade-1"/>
</dbReference>
<dbReference type="Pfam" id="PF00300">
    <property type="entry name" value="His_Phos_1"/>
    <property type="match status" value="2"/>
</dbReference>
<organism evidence="5 6">
    <name type="scientific">Gordonibacter urolithinfaciens</name>
    <dbReference type="NCBI Taxonomy" id="1335613"/>
    <lineage>
        <taxon>Bacteria</taxon>
        <taxon>Bacillati</taxon>
        <taxon>Actinomycetota</taxon>
        <taxon>Coriobacteriia</taxon>
        <taxon>Eggerthellales</taxon>
        <taxon>Eggerthellaceae</taxon>
        <taxon>Gordonibacter</taxon>
    </lineage>
</organism>
<dbReference type="Gene3D" id="3.40.50.1240">
    <property type="entry name" value="Phosphoglycerate mutase-like"/>
    <property type="match status" value="1"/>
</dbReference>
<dbReference type="PANTHER" id="PTHR46517">
    <property type="entry name" value="FRUCTOSE-2,6-BISPHOSPHATASE TIGAR"/>
    <property type="match status" value="1"/>
</dbReference>
<reference evidence="5" key="2">
    <citation type="journal article" date="2019" name="Int. J. Syst. Evol. Microbiol.">
        <title>Gordonibacter faecihominis is a later heterotypic synonym of Gordonibacter urolithinfaciens.</title>
        <authorList>
            <person name="Danylec N."/>
            <person name="Stoll D.A."/>
            <person name="Huch M."/>
        </authorList>
    </citation>
    <scope>NUCLEOTIDE SEQUENCE</scope>
    <source>
        <strain evidence="5">DSM 27213</strain>
    </source>
</reference>
<name>A0A423UKL3_9ACTN</name>
<dbReference type="SUPFAM" id="SSF53254">
    <property type="entry name" value="Phosphoglycerate mutase-like"/>
    <property type="match status" value="1"/>
</dbReference>
<gene>
    <name evidence="5" type="ORF">DMP12_06355</name>
    <name evidence="4" type="ORF">GKG38_07300</name>
</gene>
<evidence type="ECO:0000256" key="2">
    <source>
        <dbReference type="PIRSR" id="PIRSR613078-2"/>
    </source>
</evidence>
<feature type="binding site" evidence="2">
    <location>
        <begin position="48"/>
        <end position="55"/>
    </location>
    <ligand>
        <name>substrate</name>
    </ligand>
</feature>
<dbReference type="PANTHER" id="PTHR46517:SF1">
    <property type="entry name" value="FRUCTOSE-2,6-BISPHOSPHATASE TIGAR"/>
    <property type="match status" value="1"/>
</dbReference>
<dbReference type="AlphaFoldDB" id="A0A423UKL3"/>
<dbReference type="EMBL" id="WKZA01000026">
    <property type="protein sequence ID" value="MSA94867.1"/>
    <property type="molecule type" value="Genomic_DNA"/>
</dbReference>
<proteinExistence type="predicted"/>
<dbReference type="InterPro" id="IPR001345">
    <property type="entry name" value="PG/BPGM_mutase_AS"/>
</dbReference>
<feature type="region of interest" description="Disordered" evidence="3">
    <location>
        <begin position="1"/>
        <end position="23"/>
    </location>
</feature>
<feature type="binding site" evidence="2">
    <location>
        <position position="98"/>
    </location>
    <ligand>
        <name>substrate</name>
    </ligand>
</feature>
<evidence type="ECO:0000313" key="7">
    <source>
        <dbReference type="Proteomes" id="UP000462865"/>
    </source>
</evidence>
<dbReference type="EMBL" id="QIBW01000006">
    <property type="protein sequence ID" value="ROT90160.1"/>
    <property type="molecule type" value="Genomic_DNA"/>
</dbReference>
<dbReference type="CDD" id="cd07067">
    <property type="entry name" value="HP_PGM_like"/>
    <property type="match status" value="1"/>
</dbReference>
<dbReference type="Proteomes" id="UP000462865">
    <property type="component" value="Unassembled WGS sequence"/>
</dbReference>
<protein>
    <submittedName>
        <fullName evidence="5">Histidine phosphatase family protein</fullName>
    </submittedName>
</protein>
<dbReference type="GO" id="GO:0004331">
    <property type="term" value="F:fructose-2,6-bisphosphate 2-phosphatase activity"/>
    <property type="evidence" value="ECO:0007669"/>
    <property type="project" value="TreeGrafter"/>
</dbReference>
<dbReference type="SMART" id="SM00855">
    <property type="entry name" value="PGAM"/>
    <property type="match status" value="1"/>
</dbReference>
<comment type="caution">
    <text evidence="5">The sequence shown here is derived from an EMBL/GenBank/DDBJ whole genome shotgun (WGS) entry which is preliminary data.</text>
</comment>
<reference evidence="6" key="1">
    <citation type="submission" date="2018-05" db="EMBL/GenBank/DDBJ databases">
        <title>Genome Sequencing of selected type strains of the family Eggerthellaceae.</title>
        <authorList>
            <person name="Danylec N."/>
            <person name="Stoll D.A."/>
            <person name="Doetsch A."/>
            <person name="Huch M."/>
        </authorList>
    </citation>
    <scope>NUCLEOTIDE SEQUENCE [LARGE SCALE GENOMIC DNA]</scope>
    <source>
        <strain evidence="6">DSM 27213</strain>
    </source>
</reference>
<evidence type="ECO:0000256" key="3">
    <source>
        <dbReference type="SAM" id="MobiDB-lite"/>
    </source>
</evidence>
<evidence type="ECO:0000313" key="6">
    <source>
        <dbReference type="Proteomes" id="UP000285258"/>
    </source>
</evidence>
<keyword evidence="1" id="KW-0378">Hydrolase</keyword>
<reference evidence="5" key="3">
    <citation type="journal article" date="2019" name="Microbiol. Resour. Announc.">
        <title>Draft Genome Sequences of Type Strains of Gordonibacter faecihominis, Paraeggerthella hongkongensis, Parvibacter caecicola,Slackia equolifaciens, Slackia faecicanis, and Slackia isoflavoniconvertens.</title>
        <authorList>
            <person name="Danylec N."/>
            <person name="Stoll D.A."/>
            <person name="Dotsch A."/>
            <person name="Huch M."/>
        </authorList>
    </citation>
    <scope>NUCLEOTIDE SEQUENCE</scope>
    <source>
        <strain evidence="5">DSM 27213</strain>
    </source>
</reference>
<dbReference type="GO" id="GO:0043456">
    <property type="term" value="P:regulation of pentose-phosphate shunt"/>
    <property type="evidence" value="ECO:0007669"/>
    <property type="project" value="TreeGrafter"/>
</dbReference>
<dbReference type="Proteomes" id="UP000285258">
    <property type="component" value="Unassembled WGS sequence"/>
</dbReference>
<evidence type="ECO:0000256" key="1">
    <source>
        <dbReference type="ARBA" id="ARBA00022801"/>
    </source>
</evidence>
<dbReference type="PROSITE" id="PS00175">
    <property type="entry name" value="PG_MUTASE"/>
    <property type="match status" value="1"/>
</dbReference>
<sequence length="296" mass="31313">MTGQDGAARADERHAEGAAGRSAPRAAGLLPAARFGADGAPVTFYVVRHGQTLFNVMGKVQGWCDTPLTDEGVRAAEALGRGLAGVDFTAAFSSDSGRAVQTLDALLGARAAQRGESYAPPETFPPTCVPNGPSSAIEYGALHPLLCVETPFPLAHDPRLREWCYGDLEGEPGEQLWAALAGGFGAELSFEEHNRRLPEVADVLARADTSGRAERFDAIERRLSGFFAEAGEAVRLAGGGNALVVTHSFVVRTLVYLLDPARVNDPAKIPNASVTRIGYDGHAFSLAEIGSTDWQR</sequence>
<dbReference type="GO" id="GO:0045820">
    <property type="term" value="P:negative regulation of glycolytic process"/>
    <property type="evidence" value="ECO:0007669"/>
    <property type="project" value="TreeGrafter"/>
</dbReference>
<reference evidence="4 7" key="4">
    <citation type="journal article" date="2019" name="Nat. Med.">
        <title>A library of human gut bacterial isolates paired with longitudinal multiomics data enables mechanistic microbiome research.</title>
        <authorList>
            <person name="Poyet M."/>
            <person name="Groussin M."/>
            <person name="Gibbons S.M."/>
            <person name="Avila-Pacheco J."/>
            <person name="Jiang X."/>
            <person name="Kearney S.M."/>
            <person name="Perrotta A.R."/>
            <person name="Berdy B."/>
            <person name="Zhao S."/>
            <person name="Lieberman T.D."/>
            <person name="Swanson P.K."/>
            <person name="Smith M."/>
            <person name="Roesemann S."/>
            <person name="Alexander J.E."/>
            <person name="Rich S.A."/>
            <person name="Livny J."/>
            <person name="Vlamakis H."/>
            <person name="Clish C."/>
            <person name="Bullock K."/>
            <person name="Deik A."/>
            <person name="Scott J."/>
            <person name="Pierce K.A."/>
            <person name="Xavier R.J."/>
            <person name="Alm E.J."/>
        </authorList>
    </citation>
    <scope>NUCLEOTIDE SEQUENCE [LARGE SCALE GENOMIC DNA]</scope>
    <source>
        <strain evidence="4 7">BIOML-A1</strain>
    </source>
</reference>
<dbReference type="GO" id="GO:0005829">
    <property type="term" value="C:cytosol"/>
    <property type="evidence" value="ECO:0007669"/>
    <property type="project" value="TreeGrafter"/>
</dbReference>
<evidence type="ECO:0000313" key="4">
    <source>
        <dbReference type="EMBL" id="MSA94867.1"/>
    </source>
</evidence>
<dbReference type="RefSeq" id="WP_096227235.1">
    <property type="nucleotide sequence ID" value="NZ_CP168029.1"/>
</dbReference>
<evidence type="ECO:0000313" key="5">
    <source>
        <dbReference type="EMBL" id="ROT90160.1"/>
    </source>
</evidence>